<reference evidence="1" key="1">
    <citation type="submission" date="2020-05" db="EMBL/GenBank/DDBJ databases">
        <title>Complete genome sequence of Pseudomonas sp. Sm006.</title>
        <authorList>
            <person name="Takeuchi K."/>
            <person name="Someya N."/>
        </authorList>
    </citation>
    <scope>NUCLEOTIDE SEQUENCE</scope>
    <source>
        <strain evidence="1">Sm006</strain>
    </source>
</reference>
<protein>
    <submittedName>
        <fullName evidence="1">Uncharacterized protein</fullName>
    </submittedName>
</protein>
<sequence>MIGSSKEPLKPSYIHALQLKKGVPMHVPMINLLNEVLRSSAFRLLAAVLQASGMGTAGLALAATPAPVAESTYLDYSEADQPELYALWGKEGIERIKVMERKAVAHVALSPACNRIITVEPKSAKSTPPTVVVVSVVCDNGNRFYVGESELRKAPGELTYEKLF</sequence>
<keyword evidence="2" id="KW-1185">Reference proteome</keyword>
<accession>A0ABM7LI17</accession>
<dbReference type="EMBL" id="AP023081">
    <property type="protein sequence ID" value="BCD89228.1"/>
    <property type="molecule type" value="Genomic_DNA"/>
</dbReference>
<dbReference type="Proteomes" id="UP001064896">
    <property type="component" value="Chromosome"/>
</dbReference>
<organism evidence="1 2">
    <name type="scientific">Pseudomonas solani</name>
    <dbReference type="NCBI Taxonomy" id="2731552"/>
    <lineage>
        <taxon>Bacteria</taxon>
        <taxon>Pseudomonadati</taxon>
        <taxon>Pseudomonadota</taxon>
        <taxon>Gammaproteobacteria</taxon>
        <taxon>Pseudomonadales</taxon>
        <taxon>Pseudomonadaceae</taxon>
        <taxon>Pseudomonas</taxon>
    </lineage>
</organism>
<name>A0ABM7LI17_9PSED</name>
<gene>
    <name evidence="1" type="ORF">PSm6_56350</name>
</gene>
<evidence type="ECO:0000313" key="2">
    <source>
        <dbReference type="Proteomes" id="UP001064896"/>
    </source>
</evidence>
<evidence type="ECO:0000313" key="1">
    <source>
        <dbReference type="EMBL" id="BCD89228.1"/>
    </source>
</evidence>
<proteinExistence type="predicted"/>